<evidence type="ECO:0000259" key="1">
    <source>
        <dbReference type="Pfam" id="PF02627"/>
    </source>
</evidence>
<accession>A0ABS6HEG3</accession>
<evidence type="ECO:0000313" key="2">
    <source>
        <dbReference type="EMBL" id="MBU8547125.1"/>
    </source>
</evidence>
<feature type="domain" description="Carboxymuconolactone decarboxylase-like" evidence="1">
    <location>
        <begin position="34"/>
        <end position="118"/>
    </location>
</feature>
<comment type="caution">
    <text evidence="2">The sequence shown here is derived from an EMBL/GenBank/DDBJ whole genome shotgun (WGS) entry which is preliminary data.</text>
</comment>
<dbReference type="InterPro" id="IPR003779">
    <property type="entry name" value="CMD-like"/>
</dbReference>
<dbReference type="Pfam" id="PF02627">
    <property type="entry name" value="CMD"/>
    <property type="match status" value="1"/>
</dbReference>
<organism evidence="2 3">
    <name type="scientific">Falsiroseomonas oleicola</name>
    <dbReference type="NCBI Taxonomy" id="2801474"/>
    <lineage>
        <taxon>Bacteria</taxon>
        <taxon>Pseudomonadati</taxon>
        <taxon>Pseudomonadota</taxon>
        <taxon>Alphaproteobacteria</taxon>
        <taxon>Acetobacterales</taxon>
        <taxon>Roseomonadaceae</taxon>
        <taxon>Falsiroseomonas</taxon>
    </lineage>
</organism>
<keyword evidence="3" id="KW-1185">Reference proteome</keyword>
<dbReference type="EMBL" id="JAERQM010000012">
    <property type="protein sequence ID" value="MBU8547125.1"/>
    <property type="molecule type" value="Genomic_DNA"/>
</dbReference>
<gene>
    <name evidence="2" type="ORF">JJQ90_25635</name>
</gene>
<sequence>MARLPYRDADELAAEDKPLLVRPVNLYRAMVNNPGITRAFLGLANQIRHQGVLDGRLRELAILQVGWVTRSPYEWSHHVAIGRGFGVTDADLHAIAAETRGEASGLEPIARAVLRAAREMAEGADALRDVTFTELRAYLDEPALTELLVVVAFYCGVVRFLGAAGIEVEPDYQPHLNAFPLPSD</sequence>
<dbReference type="Proteomes" id="UP000689967">
    <property type="component" value="Unassembled WGS sequence"/>
</dbReference>
<evidence type="ECO:0000313" key="3">
    <source>
        <dbReference type="Proteomes" id="UP000689967"/>
    </source>
</evidence>
<dbReference type="RefSeq" id="WP_216879152.1">
    <property type="nucleotide sequence ID" value="NZ_JAERQM010000012.1"/>
</dbReference>
<name>A0ABS6HEG3_9PROT</name>
<dbReference type="PANTHER" id="PTHR34846:SF11">
    <property type="entry name" value="4-CARBOXYMUCONOLACTONE DECARBOXYLASE FAMILY PROTEIN (AFU_ORTHOLOGUE AFUA_6G11590)"/>
    <property type="match status" value="1"/>
</dbReference>
<proteinExistence type="predicted"/>
<dbReference type="PANTHER" id="PTHR34846">
    <property type="entry name" value="4-CARBOXYMUCONOLACTONE DECARBOXYLASE FAMILY PROTEIN (AFU_ORTHOLOGUE AFUA_6G11590)"/>
    <property type="match status" value="1"/>
</dbReference>
<reference evidence="2 3" key="1">
    <citation type="submission" date="2021-01" db="EMBL/GenBank/DDBJ databases">
        <title>Roseomonas sp. nov, a bacterium isolated from an oil production mixture in Yumen Oilfield.</title>
        <authorList>
            <person name="Wu D."/>
        </authorList>
    </citation>
    <scope>NUCLEOTIDE SEQUENCE [LARGE SCALE GENOMIC DNA]</scope>
    <source>
        <strain evidence="2 3">ROY-5-3</strain>
    </source>
</reference>
<protein>
    <submittedName>
        <fullName evidence="2">Carboxymuconolactone decarboxylase family protein</fullName>
    </submittedName>
</protein>